<organism evidence="12 13">
    <name type="scientific">Scleropages formosus</name>
    <name type="common">Asian bonytongue</name>
    <name type="synonym">Osteoglossum formosum</name>
    <dbReference type="NCBI Taxonomy" id="113540"/>
    <lineage>
        <taxon>Eukaryota</taxon>
        <taxon>Metazoa</taxon>
        <taxon>Chordata</taxon>
        <taxon>Craniata</taxon>
        <taxon>Vertebrata</taxon>
        <taxon>Euteleostomi</taxon>
        <taxon>Actinopterygii</taxon>
        <taxon>Neopterygii</taxon>
        <taxon>Teleostei</taxon>
        <taxon>Osteoglossocephala</taxon>
        <taxon>Osteoglossomorpha</taxon>
        <taxon>Osteoglossiformes</taxon>
        <taxon>Osteoglossidae</taxon>
        <taxon>Scleropages</taxon>
    </lineage>
</organism>
<evidence type="ECO:0000256" key="8">
    <source>
        <dbReference type="ARBA" id="ARBA00023224"/>
    </source>
</evidence>
<dbReference type="Gene3D" id="1.20.1070.10">
    <property type="entry name" value="Rhodopsin 7-helix transmembrane proteins"/>
    <property type="match status" value="1"/>
</dbReference>
<keyword evidence="13" id="KW-1185">Reference proteome</keyword>
<evidence type="ECO:0000313" key="13">
    <source>
        <dbReference type="Proteomes" id="UP000694397"/>
    </source>
</evidence>
<sequence>MLQLFKELSHAVILSVYIVTFLIGLPTNILSLCAFSIKVHSKPMPTDILLLNLTVSDLLFLIVLPLKMHEAASEMKWLFPYFLCPITSFFFFSTIYTSSLLLMAVSVDRYLGVAFPVRYRLMQKPLYAGIASVIIWVVSSGHCSIVFITEHLLSRNTSFDPEKCYDDFSQEQLNILLPVRLEFFFVIFLAPLLICTFCYLSCIRILYSQPRICQKKKKKAIGMALGTLLVFVICFLPYNVSHVIGFLEGKSPDWRSYTLLLSTFNTCLDPIIFYFSSSTFQNMLNTVSCFQEKSQLTITCIRKISLYFCDFIHKLSN</sequence>
<comment type="similarity">
    <text evidence="9">Belongs to the G-protein coupled receptor 1 family.</text>
</comment>
<feature type="transmembrane region" description="Helical" evidence="10">
    <location>
        <begin position="78"/>
        <end position="105"/>
    </location>
</feature>
<dbReference type="Ensembl" id="ENSSFOT00015078718.1">
    <property type="protein sequence ID" value="ENSSFOP00015051650.1"/>
    <property type="gene ID" value="ENSSFOG00015032389.1"/>
</dbReference>
<evidence type="ECO:0000256" key="10">
    <source>
        <dbReference type="SAM" id="Phobius"/>
    </source>
</evidence>
<comment type="subcellular location">
    <subcellularLocation>
        <location evidence="1">Cell membrane</location>
        <topology evidence="1">Multi-pass membrane protein</topology>
    </subcellularLocation>
</comment>
<proteinExistence type="inferred from homology"/>
<evidence type="ECO:0000259" key="11">
    <source>
        <dbReference type="PROSITE" id="PS50262"/>
    </source>
</evidence>
<dbReference type="SUPFAM" id="SSF81321">
    <property type="entry name" value="Family A G protein-coupled receptor-like"/>
    <property type="match status" value="1"/>
</dbReference>
<keyword evidence="8 9" id="KW-0807">Transducer</keyword>
<feature type="transmembrane region" description="Helical" evidence="10">
    <location>
        <begin position="258"/>
        <end position="275"/>
    </location>
</feature>
<dbReference type="Proteomes" id="UP000694397">
    <property type="component" value="Chromosome 18"/>
</dbReference>
<reference evidence="12 13" key="1">
    <citation type="submission" date="2019-04" db="EMBL/GenBank/DDBJ databases">
        <authorList>
            <consortium name="Wellcome Sanger Institute Data Sharing"/>
        </authorList>
    </citation>
    <scope>NUCLEOTIDE SEQUENCE [LARGE SCALE GENOMIC DNA]</scope>
</reference>
<feature type="transmembrane region" description="Helical" evidence="10">
    <location>
        <begin position="49"/>
        <end position="66"/>
    </location>
</feature>
<evidence type="ECO:0000256" key="5">
    <source>
        <dbReference type="ARBA" id="ARBA00023040"/>
    </source>
</evidence>
<dbReference type="InterPro" id="IPR000276">
    <property type="entry name" value="GPCR_Rhodpsn"/>
</dbReference>
<keyword evidence="2" id="KW-1003">Cell membrane</keyword>
<evidence type="ECO:0000256" key="2">
    <source>
        <dbReference type="ARBA" id="ARBA00022475"/>
    </source>
</evidence>
<keyword evidence="7 9" id="KW-0675">Receptor</keyword>
<evidence type="ECO:0000256" key="3">
    <source>
        <dbReference type="ARBA" id="ARBA00022692"/>
    </source>
</evidence>
<dbReference type="PANTHER" id="PTHR45822">
    <property type="entry name" value="FREE FATTY ACID RECEPTOR 2-RELATED"/>
    <property type="match status" value="1"/>
</dbReference>
<dbReference type="Pfam" id="PF00001">
    <property type="entry name" value="7tm_1"/>
    <property type="match status" value="1"/>
</dbReference>
<name>A0A8C9TF59_SCLFO</name>
<dbReference type="GO" id="GO:0071398">
    <property type="term" value="P:cellular response to fatty acid"/>
    <property type="evidence" value="ECO:0007669"/>
    <property type="project" value="TreeGrafter"/>
</dbReference>
<dbReference type="PRINTS" id="PR01904">
    <property type="entry name" value="GPR40FAMILY"/>
</dbReference>
<dbReference type="AlphaFoldDB" id="A0A8C9TF59"/>
<dbReference type="CDD" id="cd15170">
    <property type="entry name" value="7tmA_FFAR2_FFAR3"/>
    <property type="match status" value="1"/>
</dbReference>
<reference evidence="12" key="3">
    <citation type="submission" date="2025-09" db="UniProtKB">
        <authorList>
            <consortium name="Ensembl"/>
        </authorList>
    </citation>
    <scope>IDENTIFICATION</scope>
</reference>
<dbReference type="PANTHER" id="PTHR45822:SF7">
    <property type="entry name" value="FREE FATTY ACID RECEPTOR 3-LIKE"/>
    <property type="match status" value="1"/>
</dbReference>
<evidence type="ECO:0000313" key="12">
    <source>
        <dbReference type="Ensembl" id="ENSSFOP00015051650.1"/>
    </source>
</evidence>
<dbReference type="InterPro" id="IPR017452">
    <property type="entry name" value="GPCR_Rhodpsn_7TM"/>
</dbReference>
<accession>A0A8C9TF59</accession>
<keyword evidence="6 10" id="KW-0472">Membrane</keyword>
<feature type="domain" description="G-protein coupled receptors family 1 profile" evidence="11">
    <location>
        <begin position="27"/>
        <end position="273"/>
    </location>
</feature>
<dbReference type="GeneTree" id="ENSGT00990000203527"/>
<reference evidence="12" key="2">
    <citation type="submission" date="2025-08" db="UniProtKB">
        <authorList>
            <consortium name="Ensembl"/>
        </authorList>
    </citation>
    <scope>IDENTIFICATION</scope>
</reference>
<dbReference type="PROSITE" id="PS00237">
    <property type="entry name" value="G_PROTEIN_RECEP_F1_1"/>
    <property type="match status" value="1"/>
</dbReference>
<feature type="transmembrane region" description="Helical" evidence="10">
    <location>
        <begin position="183"/>
        <end position="207"/>
    </location>
</feature>
<feature type="transmembrane region" description="Helical" evidence="10">
    <location>
        <begin position="126"/>
        <end position="148"/>
    </location>
</feature>
<protein>
    <submittedName>
        <fullName evidence="12">Si:ch211-231m23.4</fullName>
    </submittedName>
</protein>
<evidence type="ECO:0000256" key="4">
    <source>
        <dbReference type="ARBA" id="ARBA00022989"/>
    </source>
</evidence>
<dbReference type="GO" id="GO:0004930">
    <property type="term" value="F:G protein-coupled receptor activity"/>
    <property type="evidence" value="ECO:0007669"/>
    <property type="project" value="UniProtKB-KW"/>
</dbReference>
<dbReference type="OrthoDB" id="5961208at2759"/>
<feature type="transmembrane region" description="Helical" evidence="10">
    <location>
        <begin position="12"/>
        <end position="37"/>
    </location>
</feature>
<evidence type="ECO:0000256" key="9">
    <source>
        <dbReference type="RuleBase" id="RU000688"/>
    </source>
</evidence>
<dbReference type="InterPro" id="IPR013312">
    <property type="entry name" value="GPR40-rel_orph"/>
</dbReference>
<keyword evidence="4 10" id="KW-1133">Transmembrane helix</keyword>
<dbReference type="GO" id="GO:0005886">
    <property type="term" value="C:plasma membrane"/>
    <property type="evidence" value="ECO:0007669"/>
    <property type="project" value="UniProtKB-SubCell"/>
</dbReference>
<dbReference type="PROSITE" id="PS50262">
    <property type="entry name" value="G_PROTEIN_RECEP_F1_2"/>
    <property type="match status" value="1"/>
</dbReference>
<keyword evidence="3 9" id="KW-0812">Transmembrane</keyword>
<evidence type="ECO:0000256" key="6">
    <source>
        <dbReference type="ARBA" id="ARBA00023136"/>
    </source>
</evidence>
<keyword evidence="5 9" id="KW-0297">G-protein coupled receptor</keyword>
<dbReference type="PRINTS" id="PR00237">
    <property type="entry name" value="GPCRRHODOPSN"/>
</dbReference>
<evidence type="ECO:0000256" key="7">
    <source>
        <dbReference type="ARBA" id="ARBA00023170"/>
    </source>
</evidence>
<feature type="transmembrane region" description="Helical" evidence="10">
    <location>
        <begin position="219"/>
        <end position="238"/>
    </location>
</feature>
<evidence type="ECO:0000256" key="1">
    <source>
        <dbReference type="ARBA" id="ARBA00004651"/>
    </source>
</evidence>